<keyword evidence="2" id="KW-0812">Transmembrane</keyword>
<feature type="region of interest" description="Disordered" evidence="1">
    <location>
        <begin position="200"/>
        <end position="237"/>
    </location>
</feature>
<dbReference type="PANTHER" id="PTHR48010:SF58">
    <property type="entry name" value="RECEPTOR PROTEIN KINASE-LIKE PROTEIN ZAR1"/>
    <property type="match status" value="1"/>
</dbReference>
<reference evidence="3 4" key="1">
    <citation type="submission" date="2016-07" db="EMBL/GenBank/DDBJ databases">
        <title>Pervasive Adenine N6-methylation of Active Genes in Fungi.</title>
        <authorList>
            <consortium name="DOE Joint Genome Institute"/>
            <person name="Mondo S.J."/>
            <person name="Dannebaum R.O."/>
            <person name="Kuo R.C."/>
            <person name="Labutti K."/>
            <person name="Haridas S."/>
            <person name="Kuo A."/>
            <person name="Salamov A."/>
            <person name="Ahrendt S.R."/>
            <person name="Lipzen A."/>
            <person name="Sullivan W."/>
            <person name="Andreopoulos W.B."/>
            <person name="Clum A."/>
            <person name="Lindquist E."/>
            <person name="Daum C."/>
            <person name="Ramamoorthy G.K."/>
            <person name="Gryganskyi A."/>
            <person name="Culley D."/>
            <person name="Magnuson J.K."/>
            <person name="James T.Y."/>
            <person name="O'Malley M.A."/>
            <person name="Stajich J.E."/>
            <person name="Spatafora J.W."/>
            <person name="Visel A."/>
            <person name="Grigoriev I.V."/>
        </authorList>
    </citation>
    <scope>NUCLEOTIDE SEQUENCE [LARGE SCALE GENOMIC DNA]</scope>
    <source>
        <strain evidence="3 4">PL171</strain>
    </source>
</reference>
<feature type="region of interest" description="Disordered" evidence="1">
    <location>
        <begin position="327"/>
        <end position="347"/>
    </location>
</feature>
<protein>
    <submittedName>
        <fullName evidence="3">Uncharacterized protein</fullName>
    </submittedName>
</protein>
<feature type="transmembrane region" description="Helical" evidence="2">
    <location>
        <begin position="262"/>
        <end position="284"/>
    </location>
</feature>
<organism evidence="3 4">
    <name type="scientific">Catenaria anguillulae PL171</name>
    <dbReference type="NCBI Taxonomy" id="765915"/>
    <lineage>
        <taxon>Eukaryota</taxon>
        <taxon>Fungi</taxon>
        <taxon>Fungi incertae sedis</taxon>
        <taxon>Blastocladiomycota</taxon>
        <taxon>Blastocladiomycetes</taxon>
        <taxon>Blastocladiales</taxon>
        <taxon>Catenariaceae</taxon>
        <taxon>Catenaria</taxon>
    </lineage>
</organism>
<dbReference type="InterPro" id="IPR032675">
    <property type="entry name" value="LRR_dom_sf"/>
</dbReference>
<evidence type="ECO:0000313" key="3">
    <source>
        <dbReference type="EMBL" id="ORZ36439.1"/>
    </source>
</evidence>
<dbReference type="STRING" id="765915.A0A1Y2HPH7"/>
<evidence type="ECO:0000256" key="2">
    <source>
        <dbReference type="SAM" id="Phobius"/>
    </source>
</evidence>
<dbReference type="EMBL" id="MCFL01000017">
    <property type="protein sequence ID" value="ORZ36439.1"/>
    <property type="molecule type" value="Genomic_DNA"/>
</dbReference>
<evidence type="ECO:0000256" key="1">
    <source>
        <dbReference type="SAM" id="MobiDB-lite"/>
    </source>
</evidence>
<feature type="compositionally biased region" description="Polar residues" evidence="1">
    <location>
        <begin position="419"/>
        <end position="435"/>
    </location>
</feature>
<accession>A0A1Y2HPH7</accession>
<dbReference type="Pfam" id="PF00560">
    <property type="entry name" value="LRR_1"/>
    <property type="match status" value="1"/>
</dbReference>
<dbReference type="Proteomes" id="UP000193411">
    <property type="component" value="Unassembled WGS sequence"/>
</dbReference>
<dbReference type="OrthoDB" id="442066at2759"/>
<dbReference type="Gene3D" id="3.80.10.10">
    <property type="entry name" value="Ribonuclease Inhibitor"/>
    <property type="match status" value="1"/>
</dbReference>
<dbReference type="InterPro" id="IPR001611">
    <property type="entry name" value="Leu-rich_rpt"/>
</dbReference>
<keyword evidence="2" id="KW-0472">Membrane</keyword>
<dbReference type="InterPro" id="IPR050994">
    <property type="entry name" value="At_inactive_RLKs"/>
</dbReference>
<proteinExistence type="predicted"/>
<keyword evidence="4" id="KW-1185">Reference proteome</keyword>
<feature type="compositionally biased region" description="Acidic residues" evidence="1">
    <location>
        <begin position="336"/>
        <end position="347"/>
    </location>
</feature>
<evidence type="ECO:0000313" key="4">
    <source>
        <dbReference type="Proteomes" id="UP000193411"/>
    </source>
</evidence>
<feature type="compositionally biased region" description="Low complexity" evidence="1">
    <location>
        <begin position="203"/>
        <end position="237"/>
    </location>
</feature>
<keyword evidence="2" id="KW-1133">Transmembrane helix</keyword>
<gene>
    <name evidence="3" type="ORF">BCR44DRAFT_38414</name>
</gene>
<name>A0A1Y2HPH7_9FUNG</name>
<dbReference type="AlphaFoldDB" id="A0A1Y2HPH7"/>
<dbReference type="SUPFAM" id="SSF52058">
    <property type="entry name" value="L domain-like"/>
    <property type="match status" value="1"/>
</dbReference>
<dbReference type="PANTHER" id="PTHR48010">
    <property type="entry name" value="OS05G0588300 PROTEIN"/>
    <property type="match status" value="1"/>
</dbReference>
<feature type="region of interest" description="Disordered" evidence="1">
    <location>
        <begin position="419"/>
        <end position="441"/>
    </location>
</feature>
<sequence>MSTGNNVNADCAAAGRLFAGGDSAINPVSCCQGQHLTAIDLACNPDGRITRLAITPASLPADVAFRGDALSSSLAQLTRLQVLRLPNAGLAGAFPAAAISQLPDLTFLDLSGNALSGTLPESLSAGLPKLDSLNLNGNSMTGSLAPLRNAPLSTLSVAGNTFSGQLPSITSLTSCVGLPAGVCRPFEGPTAPCAASLPPCPRPTTTSSSAVATSATTTTSGATSTSTTTTAPTPTSTVNLNAAATSASSADLSSSSSSSMTMWLSIAGGILGAVLLSVLLLLLITRRRRHRRLAQEKLASTRHLTSPGAMERGAPLPALATYSKVSTKPASGIVNDDPEDQSDNEQDLADSLLGGHALRHVDSADHLLITSPNSPHAMVVEPPRVPGHGTDTHSMLTTNTRNAAAAVGAGAWARTLRQGSFSDQPTSAAAITSPPTLRGKPSRMSLASGLGLGGPLSPPTRPTLHAHTHPVPGSIIDVTGTDVYDMFFGLPRVPGCTTAQLHPRATPPEPAASTRHSHMWRTTMVSESGSASTGADDAEEWATVSHLWDATLDALHARITRFMTSPTSMAAAQIAGETAWSLVSAELDFTSGSFGFLGTNPDQAPPPSPTLGATSTGRAARTAAVMHFASVELVKFLAGVQSSAAVAKCAHRVYGVAGMGQGELVAGEVPRVFAAMARVAGAAVRDRLVNVAPAEVDEVITGTEAAGMDDTEVDACAREFVHELRALAGEYEGNLALKLNVLGCTPSASGAGTPVRSGSPFLESPSLSATHAPSAFLSTSALGLADVFVLAAIHWARIKALRPGLGLVIVPPGAPLQQAWMDDSANQNASARPYVQVQGTCFPALVEAVPDVMGGQGWGWRVVKAARVWMREDGPRRAIE</sequence>
<comment type="caution">
    <text evidence="3">The sequence shown here is derived from an EMBL/GenBank/DDBJ whole genome shotgun (WGS) entry which is preliminary data.</text>
</comment>